<dbReference type="PANTHER" id="PTHR43183">
    <property type="entry name" value="HYPOTHETICAL DIHYDROXYACID DEHYDRATASE (EUROFUNG)-RELATED"/>
    <property type="match status" value="1"/>
</dbReference>
<evidence type="ECO:0000313" key="14">
    <source>
        <dbReference type="EMBL" id="KDQ54527.1"/>
    </source>
</evidence>
<dbReference type="GO" id="GO:0009082">
    <property type="term" value="P:branched-chain amino acid biosynthetic process"/>
    <property type="evidence" value="ECO:0007669"/>
    <property type="project" value="UniProtKB-ARBA"/>
</dbReference>
<dbReference type="InterPro" id="IPR042096">
    <property type="entry name" value="Dihydro-acid_dehy_C"/>
</dbReference>
<dbReference type="InterPro" id="IPR020558">
    <property type="entry name" value="DiOHA_6PGluconate_deHydtase_CS"/>
</dbReference>
<dbReference type="SUPFAM" id="SSF143975">
    <property type="entry name" value="IlvD/EDD N-terminal domain-like"/>
    <property type="match status" value="1"/>
</dbReference>
<evidence type="ECO:0000259" key="13">
    <source>
        <dbReference type="Pfam" id="PF24877"/>
    </source>
</evidence>
<evidence type="ECO:0000313" key="15">
    <source>
        <dbReference type="Proteomes" id="UP000027265"/>
    </source>
</evidence>
<dbReference type="InParanoid" id="A0A067PTB7"/>
<evidence type="ECO:0000256" key="5">
    <source>
        <dbReference type="ARBA" id="ARBA00023239"/>
    </source>
</evidence>
<evidence type="ECO:0000256" key="1">
    <source>
        <dbReference type="ARBA" id="ARBA00006486"/>
    </source>
</evidence>
<dbReference type="GO" id="GO:0051536">
    <property type="term" value="F:iron-sulfur cluster binding"/>
    <property type="evidence" value="ECO:0007669"/>
    <property type="project" value="UniProtKB-KW"/>
</dbReference>
<keyword evidence="4" id="KW-0411">Iron-sulfur</keyword>
<dbReference type="OrthoDB" id="3851628at2759"/>
<dbReference type="InterPro" id="IPR052352">
    <property type="entry name" value="Sugar_Degrad_Dehydratases"/>
</dbReference>
<reference evidence="15" key="1">
    <citation type="journal article" date="2014" name="Proc. Natl. Acad. Sci. U.S.A.">
        <title>Extensive sampling of basidiomycete genomes demonstrates inadequacy of the white-rot/brown-rot paradigm for wood decay fungi.</title>
        <authorList>
            <person name="Riley R."/>
            <person name="Salamov A.A."/>
            <person name="Brown D.W."/>
            <person name="Nagy L.G."/>
            <person name="Floudas D."/>
            <person name="Held B.W."/>
            <person name="Levasseur A."/>
            <person name="Lombard V."/>
            <person name="Morin E."/>
            <person name="Otillar R."/>
            <person name="Lindquist E.A."/>
            <person name="Sun H."/>
            <person name="LaButti K.M."/>
            <person name="Schmutz J."/>
            <person name="Jabbour D."/>
            <person name="Luo H."/>
            <person name="Baker S.E."/>
            <person name="Pisabarro A.G."/>
            <person name="Walton J.D."/>
            <person name="Blanchette R.A."/>
            <person name="Henrissat B."/>
            <person name="Martin F."/>
            <person name="Cullen D."/>
            <person name="Hibbett D.S."/>
            <person name="Grigoriev I.V."/>
        </authorList>
    </citation>
    <scope>NUCLEOTIDE SEQUENCE [LARGE SCALE GENOMIC DNA]</scope>
    <source>
        <strain evidence="15">MUCL 33604</strain>
    </source>
</reference>
<feature type="domain" description="Dihydroxy-acid/6-phosphogluconate dehydratase C-terminal" evidence="13">
    <location>
        <begin position="370"/>
        <end position="564"/>
    </location>
</feature>
<evidence type="ECO:0000256" key="8">
    <source>
        <dbReference type="ARBA" id="ARBA00029437"/>
    </source>
</evidence>
<feature type="domain" description="Dihydroxy-acid/6-phosphogluconate dehydratase N-terminal" evidence="12">
    <location>
        <begin position="46"/>
        <end position="357"/>
    </location>
</feature>
<dbReference type="PROSITE" id="PS00886">
    <property type="entry name" value="ILVD_EDD_1"/>
    <property type="match status" value="1"/>
</dbReference>
<evidence type="ECO:0000256" key="7">
    <source>
        <dbReference type="ARBA" id="ARBA00029436"/>
    </source>
</evidence>
<dbReference type="STRING" id="933084.A0A067PTB7"/>
<dbReference type="Pfam" id="PF00920">
    <property type="entry name" value="ILVD_EDD_N"/>
    <property type="match status" value="1"/>
</dbReference>
<evidence type="ECO:0000259" key="12">
    <source>
        <dbReference type="Pfam" id="PF00920"/>
    </source>
</evidence>
<keyword evidence="3" id="KW-0408">Iron</keyword>
<gene>
    <name evidence="14" type="ORF">JAAARDRAFT_160559</name>
</gene>
<dbReference type="HOGENOM" id="CLU_014271_3_0_1"/>
<dbReference type="NCBIfam" id="NF004784">
    <property type="entry name" value="PRK06131.1"/>
    <property type="match status" value="1"/>
</dbReference>
<dbReference type="SUPFAM" id="SSF52016">
    <property type="entry name" value="LeuD/IlvD-like"/>
    <property type="match status" value="1"/>
</dbReference>
<comment type="cofactor">
    <cofactor evidence="10">
        <name>[2Fe-2S] cluster</name>
        <dbReference type="ChEBI" id="CHEBI:190135"/>
    </cofactor>
</comment>
<dbReference type="GO" id="GO:0004160">
    <property type="term" value="F:dihydroxy-acid dehydratase activity"/>
    <property type="evidence" value="ECO:0007669"/>
    <property type="project" value="UniProtKB-EC"/>
</dbReference>
<keyword evidence="15" id="KW-1185">Reference proteome</keyword>
<evidence type="ECO:0000256" key="11">
    <source>
        <dbReference type="ARBA" id="ARBA00052865"/>
    </source>
</evidence>
<evidence type="ECO:0000256" key="9">
    <source>
        <dbReference type="ARBA" id="ARBA00029490"/>
    </source>
</evidence>
<comment type="pathway">
    <text evidence="7">Amino-acid biosynthesis; L-valine biosynthesis; L-valine from pyruvate: step 3/4.</text>
</comment>
<dbReference type="GO" id="GO:0046872">
    <property type="term" value="F:metal ion binding"/>
    <property type="evidence" value="ECO:0007669"/>
    <property type="project" value="UniProtKB-KW"/>
</dbReference>
<organism evidence="14 15">
    <name type="scientific">Jaapia argillacea MUCL 33604</name>
    <dbReference type="NCBI Taxonomy" id="933084"/>
    <lineage>
        <taxon>Eukaryota</taxon>
        <taxon>Fungi</taxon>
        <taxon>Dikarya</taxon>
        <taxon>Basidiomycota</taxon>
        <taxon>Agaricomycotina</taxon>
        <taxon>Agaricomycetes</taxon>
        <taxon>Agaricomycetidae</taxon>
        <taxon>Jaapiales</taxon>
        <taxon>Jaapiaceae</taxon>
        <taxon>Jaapia</taxon>
    </lineage>
</organism>
<comment type="catalytic activity">
    <reaction evidence="11">
        <text>(2R,3R)-2,3-dihydroxy-3-methylpentanoate = (S)-3-methyl-2-oxopentanoate + H2O</text>
        <dbReference type="Rhea" id="RHEA:27694"/>
        <dbReference type="ChEBI" id="CHEBI:15377"/>
        <dbReference type="ChEBI" id="CHEBI:35146"/>
        <dbReference type="ChEBI" id="CHEBI:49258"/>
        <dbReference type="EC" id="4.2.1.9"/>
    </reaction>
    <physiologicalReaction direction="left-to-right" evidence="11">
        <dbReference type="Rhea" id="RHEA:27695"/>
    </physiologicalReaction>
</comment>
<dbReference type="Pfam" id="PF24877">
    <property type="entry name" value="ILV_EDD_C"/>
    <property type="match status" value="1"/>
</dbReference>
<dbReference type="InterPro" id="IPR056740">
    <property type="entry name" value="ILV_EDD_C"/>
</dbReference>
<evidence type="ECO:0000256" key="2">
    <source>
        <dbReference type="ARBA" id="ARBA00022723"/>
    </source>
</evidence>
<dbReference type="EMBL" id="KL197728">
    <property type="protein sequence ID" value="KDQ54527.1"/>
    <property type="molecule type" value="Genomic_DNA"/>
</dbReference>
<comment type="similarity">
    <text evidence="1">Belongs to the IlvD/Edd family.</text>
</comment>
<keyword evidence="5" id="KW-0456">Lyase</keyword>
<dbReference type="Proteomes" id="UP000027265">
    <property type="component" value="Unassembled WGS sequence"/>
</dbReference>
<proteinExistence type="inferred from homology"/>
<dbReference type="AlphaFoldDB" id="A0A067PTB7"/>
<comment type="pathway">
    <text evidence="8">Amino-acid biosynthesis; L-isoleucine biosynthesis; L-isoleucine from 2-oxobutanoate: step 3/4.</text>
</comment>
<protein>
    <recommendedName>
        <fullName evidence="9">dihydroxy-acid dehydratase</fullName>
        <ecNumber evidence="9">4.2.1.9</ecNumber>
    </recommendedName>
</protein>
<dbReference type="EC" id="4.2.1.9" evidence="9"/>
<dbReference type="InterPro" id="IPR037237">
    <property type="entry name" value="IlvD/EDD_N"/>
</dbReference>
<dbReference type="Gene3D" id="3.50.30.80">
    <property type="entry name" value="IlvD/EDD C-terminal domain-like"/>
    <property type="match status" value="1"/>
</dbReference>
<evidence type="ECO:0000256" key="4">
    <source>
        <dbReference type="ARBA" id="ARBA00023014"/>
    </source>
</evidence>
<evidence type="ECO:0000256" key="10">
    <source>
        <dbReference type="ARBA" id="ARBA00034078"/>
    </source>
</evidence>
<evidence type="ECO:0000256" key="3">
    <source>
        <dbReference type="ARBA" id="ARBA00023004"/>
    </source>
</evidence>
<name>A0A067PTB7_9AGAM</name>
<evidence type="ECO:0000256" key="6">
    <source>
        <dbReference type="ARBA" id="ARBA00029304"/>
    </source>
</evidence>
<dbReference type="PANTHER" id="PTHR43183:SF1">
    <property type="entry name" value="HYPOTHETICAL DIHYDROXY-ACID DEHYDRATASE (EUROFUNG)-RELATED"/>
    <property type="match status" value="1"/>
</dbReference>
<accession>A0A067PTB7</accession>
<keyword evidence="2" id="KW-0479">Metal-binding</keyword>
<dbReference type="FunFam" id="3.50.30.80:FF:000001">
    <property type="entry name" value="Dihydroxy-acid dehydratase"/>
    <property type="match status" value="1"/>
</dbReference>
<comment type="catalytic activity">
    <reaction evidence="6">
        <text>(2R)-2,3-dihydroxy-3-methylbutanoate = 3-methyl-2-oxobutanoate + H2O</text>
        <dbReference type="Rhea" id="RHEA:24809"/>
        <dbReference type="ChEBI" id="CHEBI:11851"/>
        <dbReference type="ChEBI" id="CHEBI:15377"/>
        <dbReference type="ChEBI" id="CHEBI:49072"/>
        <dbReference type="EC" id="4.2.1.9"/>
    </reaction>
    <physiologicalReaction direction="left-to-right" evidence="6">
        <dbReference type="Rhea" id="RHEA:24810"/>
    </physiologicalReaction>
</comment>
<sequence length="577" mass="61020">MDQSNSSPSPTGLRSRLTSYGDEGFALFLRKAFIKGAGLTDDALDRPIIGIIDTSSDFNPCHGNVASLIEAVKRGVLLSGALPMAWPTISLHESFAHPTSMYLRNLMSIDTEEMIRAQPMDAVVLIGGCDKTVPAQLMGAISANTPAIQLVTGPMLTGSHKGVRVGACTDCRKYWARYRAGEVDIEELAQVNNELVPGIGTCGVMGTASTMACIAEALGISPLGSATPPAVSSARRRVAEQAGVLAVEMFKKGITPAQVLKRENFENAVTVLQALGGSTNAIVHLLAIAGRVSGVNLTLEDIDRIGKKTPLLLDLKPSGVNYMEDFHNAGGVPVLLRNLAPLLHLDALTITGKTLREELSSYPPSHPQLIVRPLSDPLFPAGALAVLHGNLAPNGAVIKQSAASKSLLRHSGPAVVFSGVADMAKRIDSEDLQVTKDSVLVLQNIGPIGAPGMPEAGLLPIPKKMSRQGVTDMVRLSDGRMSGTAAGTIVLHIAPETAVGGPLAVVRDGDVIAIDVEQRLLRLDISVEELEGRLRDWKEKQGAPKSERGYRGLYKKAVLGAEKGVDFEFLRADGTCS</sequence>
<dbReference type="InterPro" id="IPR000581">
    <property type="entry name" value="ILV_EDD_N"/>
</dbReference>